<dbReference type="Proteomes" id="UP000283509">
    <property type="component" value="Unassembled WGS sequence"/>
</dbReference>
<dbReference type="OrthoDB" id="6022258at2759"/>
<dbReference type="AlphaFoldDB" id="A0A423TJP2"/>
<gene>
    <name evidence="2" type="ORF">C7M84_004743</name>
</gene>
<protein>
    <submittedName>
        <fullName evidence="2">Cyclin B</fullName>
    </submittedName>
</protein>
<keyword evidence="3" id="KW-1185">Reference proteome</keyword>
<evidence type="ECO:0000313" key="2">
    <source>
        <dbReference type="EMBL" id="ROT76653.1"/>
    </source>
</evidence>
<keyword evidence="1" id="KW-0732">Signal</keyword>
<dbReference type="STRING" id="6689.A0A423TJP2"/>
<reference evidence="2 3" key="1">
    <citation type="submission" date="2018-04" db="EMBL/GenBank/DDBJ databases">
        <authorList>
            <person name="Zhang X."/>
            <person name="Yuan J."/>
            <person name="Li F."/>
            <person name="Xiang J."/>
        </authorList>
    </citation>
    <scope>NUCLEOTIDE SEQUENCE [LARGE SCALE GENOMIC DNA]</scope>
    <source>
        <tissue evidence="2">Muscle</tissue>
    </source>
</reference>
<sequence>MILWLMLALAAGTCQAIPTNRQITPETPLDSLTLDELDQLLSEKLVTLQVDLLKTYEQQLREHEETLDHLHRHRRAISLPPRPTIGQDDWHSYVYDTRPSREIASVTDLVTINFTNVHTVVDIFPVALDNIHAIYKLDSGNGYILQDDTMHLLTVRNQWTKSPTGCSCPGQASDTRCACCALGSVLCQVSASGVSNTCVEDSQINSHTCSSQSPRSLELDNAIAFEYHTYSEGVQQVVVIAKGENIHFYRLDKWGLQDFHSLKGHNTINLDSPVTHLGYGEMFVEQFGTVTRKRYLFTFGLDSSSKRYYEIVTNPQDFSIETGLSMMWDTTGTSMKVWQNGGRVIIGVQDGTNLNIHELTSDRWGRQQISLQQVLSLPAGVTSWRSYATGFENFLIATTPTFARVYMESRGEYQILQNLLPTGSIASFKEMVPVTLPSCKDEVMLVTGSGTSLQIFVWDGTTGLYTLANDTSLAVDITDWTKGFGDVRSISTAVPKLILQSTTGVVGINVLAEMQHIEDPVWDESVALKNRKQYLENEYRSQREVMLDIEDRLNHSVDTTTATVDITGDVTILGGINLDKTLTVTDFSANNLVFPNTDLTGISYDGYKAHLENIANSSAWLQSIDNTLTSIELELQDAVSLTTTKKIDGRKVIVDGLTVQDMNVDSAVFQKVLDDNGNAFPLTSRLEGLVKFADLRKITGKKTFTTSLDVTNLETSALDDIPVSDVATTTGSYAVTGNVNFASTLQAKNVHLPKDGTVGGVDLTNAITLNGPGKLGSTVFNKNLTVLDNLQVDSTDVDGVIIEQLYRNALTKAGGKLKGPLEFTNDVTAKSLTASLLSGVSSPIFLSTTVFKDQDVKLTGKIRVPTLTAKGLYVRDMVNGKDFPSDFPLKTDKTLNLGTKSFNHLTCVDLTVENSLTVDGIQFDKLVTLHRPQVIVGRKTLTEGVDIQGSLNVASSLVAGVNFDDLYANLTAIQNPMGKGFDIYFKNYVHLPTVDYKGNMNNLNIVDLGRDIIYSTDSAAAISGTKSFNLPVSISHATFDSTFNGKSFDDLVHSFSTKPIAGVKTFKKPVTFSSTVDVTGLVDRVDLKQLFDSALYLDKAGQVVTGRKTFTGTVSAGELDVQGRVSGVDFNTILAKSGDQVFTVPQKLAAASFGALDANQIDMSDGFTMNDIDISVLDSTRMSRKNPTPHSGVLTVNGMVSVLGSLDAVNIGGHNVAQLKSNIVTDDADSIISSDLSFASLTVKDSVSTANKVGANGQNISRINENAEP</sequence>
<reference evidence="2 3" key="2">
    <citation type="submission" date="2019-01" db="EMBL/GenBank/DDBJ databases">
        <title>The decoding of complex shrimp genome reveals the adaptation for benthos swimmer, frequently molting mechanism and breeding impact on genome.</title>
        <authorList>
            <person name="Sun Y."/>
            <person name="Gao Y."/>
            <person name="Yu Y."/>
        </authorList>
    </citation>
    <scope>NUCLEOTIDE SEQUENCE [LARGE SCALE GENOMIC DNA]</scope>
    <source>
        <tissue evidence="2">Muscle</tissue>
    </source>
</reference>
<name>A0A423TJP2_PENVA</name>
<proteinExistence type="predicted"/>
<feature type="signal peptide" evidence="1">
    <location>
        <begin position="1"/>
        <end position="16"/>
    </location>
</feature>
<comment type="caution">
    <text evidence="2">The sequence shown here is derived from an EMBL/GenBank/DDBJ whole genome shotgun (WGS) entry which is preliminary data.</text>
</comment>
<feature type="chain" id="PRO_5019172094" evidence="1">
    <location>
        <begin position="17"/>
        <end position="1269"/>
    </location>
</feature>
<evidence type="ECO:0000256" key="1">
    <source>
        <dbReference type="SAM" id="SignalP"/>
    </source>
</evidence>
<evidence type="ECO:0000313" key="3">
    <source>
        <dbReference type="Proteomes" id="UP000283509"/>
    </source>
</evidence>
<dbReference type="EMBL" id="QCYY01001624">
    <property type="protein sequence ID" value="ROT76653.1"/>
    <property type="molecule type" value="Genomic_DNA"/>
</dbReference>
<accession>A0A423TJP2</accession>
<organism evidence="2 3">
    <name type="scientific">Penaeus vannamei</name>
    <name type="common">Whiteleg shrimp</name>
    <name type="synonym">Litopenaeus vannamei</name>
    <dbReference type="NCBI Taxonomy" id="6689"/>
    <lineage>
        <taxon>Eukaryota</taxon>
        <taxon>Metazoa</taxon>
        <taxon>Ecdysozoa</taxon>
        <taxon>Arthropoda</taxon>
        <taxon>Crustacea</taxon>
        <taxon>Multicrustacea</taxon>
        <taxon>Malacostraca</taxon>
        <taxon>Eumalacostraca</taxon>
        <taxon>Eucarida</taxon>
        <taxon>Decapoda</taxon>
        <taxon>Dendrobranchiata</taxon>
        <taxon>Penaeoidea</taxon>
        <taxon>Penaeidae</taxon>
        <taxon>Penaeus</taxon>
    </lineage>
</organism>